<feature type="compositionally biased region" description="Low complexity" evidence="1">
    <location>
        <begin position="490"/>
        <end position="500"/>
    </location>
</feature>
<dbReference type="AlphaFoldDB" id="A0AAD9HZ70"/>
<name>A0AAD9HZ70_9PEZI</name>
<accession>A0AAD9HZ70</accession>
<sequence length="621" mass="67459">MRRPSIDQEQGIVTTSSSAAAAKGPFPAGSLAVKRQLPHPETKRAPAGGRAGDPSGVPDHATSRILDHVTALEGFTELPKQPAKQPGPHMLGTGDDPRAWAGGLAPRLSYRTSRACRRKTGPIVKQATVWTENAKHLKERLNYKIFTRIEVQEMLSPEKLREIRLGKVQTGQPRHMMTRSDTDGSDTPLEPFHMEDLPLRIGQAGVSLAFNLNEAASHPAGLATQGDGTDVFASSEDDVEIFVMQGTEMDDLEPQPPPYQTDDFIFLPSTHFSLTRPGIQHGQIRLTKADLTHKQLVNIAAAMDDTLDWTAFQMAILGGAGDMFGEATDFGRASDEDLDFDESLGAWFDDFGFDGPGGLIGAAEAALVNPPSRPDLTIRDGRAHRNTAAARHSAIVPPTSRDERSHSPYRAGGRKTMPAQPSSHDFDLGVRDNFAYYGNSLAVPDEFTYHGKSPPAGMDESARAAAERRASGYITGGAVQPPKSTPTPPRQQQQQQQQSPFPRPHRSPSRSSALNERKRAAENNMLATDAALGNTDKAAAGSEHRGQSRSRSWSRGRAGERPSLDSVTSRDSLPQSPMMDLVMSKDHNDNEYVVSMGYNLSHDLGDYLQWEAQNGSGSGFY</sequence>
<feature type="region of interest" description="Disordered" evidence="1">
    <location>
        <begin position="475"/>
        <end position="517"/>
    </location>
</feature>
<feature type="region of interest" description="Disordered" evidence="1">
    <location>
        <begin position="535"/>
        <end position="577"/>
    </location>
</feature>
<organism evidence="2 3">
    <name type="scientific">Phyllachora maydis</name>
    <dbReference type="NCBI Taxonomy" id="1825666"/>
    <lineage>
        <taxon>Eukaryota</taxon>
        <taxon>Fungi</taxon>
        <taxon>Dikarya</taxon>
        <taxon>Ascomycota</taxon>
        <taxon>Pezizomycotina</taxon>
        <taxon>Sordariomycetes</taxon>
        <taxon>Sordariomycetidae</taxon>
        <taxon>Phyllachorales</taxon>
        <taxon>Phyllachoraceae</taxon>
        <taxon>Phyllachora</taxon>
    </lineage>
</organism>
<evidence type="ECO:0000256" key="1">
    <source>
        <dbReference type="SAM" id="MobiDB-lite"/>
    </source>
</evidence>
<feature type="region of interest" description="Disordered" evidence="1">
    <location>
        <begin position="1"/>
        <end position="61"/>
    </location>
</feature>
<evidence type="ECO:0000313" key="3">
    <source>
        <dbReference type="Proteomes" id="UP001217918"/>
    </source>
</evidence>
<proteinExistence type="predicted"/>
<feature type="region of interest" description="Disordered" evidence="1">
    <location>
        <begin position="386"/>
        <end position="426"/>
    </location>
</feature>
<feature type="compositionally biased region" description="Polar residues" evidence="1">
    <location>
        <begin position="7"/>
        <end position="19"/>
    </location>
</feature>
<protein>
    <submittedName>
        <fullName evidence="2">Uncharacterized protein</fullName>
    </submittedName>
</protein>
<reference evidence="2" key="1">
    <citation type="journal article" date="2023" name="Mol. Plant Microbe Interact.">
        <title>Elucidating the Obligate Nature and Biological Capacity of an Invasive Fungal Corn Pathogen.</title>
        <authorList>
            <person name="MacCready J.S."/>
            <person name="Roggenkamp E.M."/>
            <person name="Gdanetz K."/>
            <person name="Chilvers M.I."/>
        </authorList>
    </citation>
    <scope>NUCLEOTIDE SEQUENCE</scope>
    <source>
        <strain evidence="2">PM02</strain>
    </source>
</reference>
<keyword evidence="3" id="KW-1185">Reference proteome</keyword>
<feature type="region of interest" description="Disordered" evidence="1">
    <location>
        <begin position="76"/>
        <end position="95"/>
    </location>
</feature>
<dbReference type="EMBL" id="JAQQPM010000002">
    <property type="protein sequence ID" value="KAK2068269.1"/>
    <property type="molecule type" value="Genomic_DNA"/>
</dbReference>
<feature type="compositionally biased region" description="Polar residues" evidence="1">
    <location>
        <begin position="565"/>
        <end position="575"/>
    </location>
</feature>
<dbReference type="Proteomes" id="UP001217918">
    <property type="component" value="Unassembled WGS sequence"/>
</dbReference>
<comment type="caution">
    <text evidence="2">The sequence shown here is derived from an EMBL/GenBank/DDBJ whole genome shotgun (WGS) entry which is preliminary data.</text>
</comment>
<gene>
    <name evidence="2" type="ORF">P8C59_002918</name>
</gene>
<evidence type="ECO:0000313" key="2">
    <source>
        <dbReference type="EMBL" id="KAK2068269.1"/>
    </source>
</evidence>